<organism evidence="1 2">
    <name type="scientific">Penaeus vannamei</name>
    <name type="common">Whiteleg shrimp</name>
    <name type="synonym">Litopenaeus vannamei</name>
    <dbReference type="NCBI Taxonomy" id="6689"/>
    <lineage>
        <taxon>Eukaryota</taxon>
        <taxon>Metazoa</taxon>
        <taxon>Ecdysozoa</taxon>
        <taxon>Arthropoda</taxon>
        <taxon>Crustacea</taxon>
        <taxon>Multicrustacea</taxon>
        <taxon>Malacostraca</taxon>
        <taxon>Eumalacostraca</taxon>
        <taxon>Eucarida</taxon>
        <taxon>Decapoda</taxon>
        <taxon>Dendrobranchiata</taxon>
        <taxon>Penaeoidea</taxon>
        <taxon>Penaeidae</taxon>
        <taxon>Penaeus</taxon>
    </lineage>
</organism>
<keyword evidence="2" id="KW-1185">Reference proteome</keyword>
<dbReference type="Proteomes" id="UP000283509">
    <property type="component" value="Unassembled WGS sequence"/>
</dbReference>
<name>A0A3R7PHS9_PENVA</name>
<evidence type="ECO:0000313" key="1">
    <source>
        <dbReference type="EMBL" id="ROT72324.1"/>
    </source>
</evidence>
<reference evidence="1 2" key="2">
    <citation type="submission" date="2019-01" db="EMBL/GenBank/DDBJ databases">
        <title>The decoding of complex shrimp genome reveals the adaptation for benthos swimmer, frequently molting mechanism and breeding impact on genome.</title>
        <authorList>
            <person name="Sun Y."/>
            <person name="Gao Y."/>
            <person name="Yu Y."/>
        </authorList>
    </citation>
    <scope>NUCLEOTIDE SEQUENCE [LARGE SCALE GENOMIC DNA]</scope>
    <source>
        <tissue evidence="1">Muscle</tissue>
    </source>
</reference>
<protein>
    <submittedName>
        <fullName evidence="1">Uncharacterized protein</fullName>
    </submittedName>
</protein>
<proteinExistence type="predicted"/>
<accession>A0A3R7PHS9</accession>
<reference evidence="1 2" key="1">
    <citation type="submission" date="2018-04" db="EMBL/GenBank/DDBJ databases">
        <authorList>
            <person name="Zhang X."/>
            <person name="Yuan J."/>
            <person name="Li F."/>
            <person name="Xiang J."/>
        </authorList>
    </citation>
    <scope>NUCLEOTIDE SEQUENCE [LARGE SCALE GENOMIC DNA]</scope>
    <source>
        <tissue evidence="1">Muscle</tissue>
    </source>
</reference>
<dbReference type="AlphaFoldDB" id="A0A3R7PHS9"/>
<dbReference type="EMBL" id="QCYY01002175">
    <property type="protein sequence ID" value="ROT72324.1"/>
    <property type="molecule type" value="Genomic_DNA"/>
</dbReference>
<dbReference type="OrthoDB" id="6381923at2759"/>
<gene>
    <name evidence="1" type="ORF">C7M84_009289</name>
</gene>
<sequence length="355" mass="39521">MPRQLGDLFLHTTGERACYGPRPRNRPFSKISSSKKVAGDKEVLIWNITAGGARLTSSVSTPGAADVQMVMLRERPCLVIVHARGNEILVTCENSPGHFQELQRMTTTFNPVKVTVVEHMDPSGSTTTFLGVADEGDSHEYMGSFMLWRYDVEEDSFSLLQVISMDDVKWVEMTSHLNDLFLVVVSGAFRGDQQGQVLIYRMDWFDGDGTQALGHYGTAVHSGESDRLTALRANPQFYFVQEAAVEDPVEARFYTLPDGELDLYIIKQDGMVVRFSQKGIHRFWKDGELHAPGKVTLDVWSSWVNGRIVQRLNAGGSSCQDIEKKNFPEEPAVVLEALRRGGVDSQGQPPCPANH</sequence>
<evidence type="ECO:0000313" key="2">
    <source>
        <dbReference type="Proteomes" id="UP000283509"/>
    </source>
</evidence>
<comment type="caution">
    <text evidence="1">The sequence shown here is derived from an EMBL/GenBank/DDBJ whole genome shotgun (WGS) entry which is preliminary data.</text>
</comment>